<evidence type="ECO:0000313" key="2">
    <source>
        <dbReference type="EMBL" id="KAG8236883.1"/>
    </source>
</evidence>
<name>A0A8K0P9G9_LADFU</name>
<feature type="compositionally biased region" description="Basic and acidic residues" evidence="1">
    <location>
        <begin position="229"/>
        <end position="256"/>
    </location>
</feature>
<feature type="compositionally biased region" description="Low complexity" evidence="1">
    <location>
        <begin position="257"/>
        <end position="277"/>
    </location>
</feature>
<reference evidence="2" key="1">
    <citation type="submission" date="2013-04" db="EMBL/GenBank/DDBJ databases">
        <authorList>
            <person name="Qu J."/>
            <person name="Murali S.C."/>
            <person name="Bandaranaike D."/>
            <person name="Bellair M."/>
            <person name="Blankenburg K."/>
            <person name="Chao H."/>
            <person name="Dinh H."/>
            <person name="Doddapaneni H."/>
            <person name="Downs B."/>
            <person name="Dugan-Rocha S."/>
            <person name="Elkadiri S."/>
            <person name="Gnanaolivu R.D."/>
            <person name="Hernandez B."/>
            <person name="Javaid M."/>
            <person name="Jayaseelan J.C."/>
            <person name="Lee S."/>
            <person name="Li M."/>
            <person name="Ming W."/>
            <person name="Munidasa M."/>
            <person name="Muniz J."/>
            <person name="Nguyen L."/>
            <person name="Ongeri F."/>
            <person name="Osuji N."/>
            <person name="Pu L.-L."/>
            <person name="Puazo M."/>
            <person name="Qu C."/>
            <person name="Quiroz J."/>
            <person name="Raj R."/>
            <person name="Weissenberger G."/>
            <person name="Xin Y."/>
            <person name="Zou X."/>
            <person name="Han Y."/>
            <person name="Richards S."/>
            <person name="Worley K."/>
            <person name="Muzny D."/>
            <person name="Gibbs R."/>
        </authorList>
    </citation>
    <scope>NUCLEOTIDE SEQUENCE</scope>
    <source>
        <strain evidence="2">Sampled in the wild</strain>
    </source>
</reference>
<reference evidence="2" key="2">
    <citation type="submission" date="2017-10" db="EMBL/GenBank/DDBJ databases">
        <title>Ladona fulva Genome sequencing and assembly.</title>
        <authorList>
            <person name="Murali S."/>
            <person name="Richards S."/>
            <person name="Bandaranaike D."/>
            <person name="Bellair M."/>
            <person name="Blankenburg K."/>
            <person name="Chao H."/>
            <person name="Dinh H."/>
            <person name="Doddapaneni H."/>
            <person name="Dugan-Rocha S."/>
            <person name="Elkadiri S."/>
            <person name="Gnanaolivu R."/>
            <person name="Hernandez B."/>
            <person name="Skinner E."/>
            <person name="Javaid M."/>
            <person name="Lee S."/>
            <person name="Li M."/>
            <person name="Ming W."/>
            <person name="Munidasa M."/>
            <person name="Muniz J."/>
            <person name="Nguyen L."/>
            <person name="Hughes D."/>
            <person name="Osuji N."/>
            <person name="Pu L.-L."/>
            <person name="Puazo M."/>
            <person name="Qu C."/>
            <person name="Quiroz J."/>
            <person name="Raj R."/>
            <person name="Weissenberger G."/>
            <person name="Xin Y."/>
            <person name="Zou X."/>
            <person name="Han Y."/>
            <person name="Worley K."/>
            <person name="Muzny D."/>
            <person name="Gibbs R."/>
        </authorList>
    </citation>
    <scope>NUCLEOTIDE SEQUENCE</scope>
    <source>
        <strain evidence="2">Sampled in the wild</strain>
    </source>
</reference>
<feature type="compositionally biased region" description="Acidic residues" evidence="1">
    <location>
        <begin position="280"/>
        <end position="292"/>
    </location>
</feature>
<organism evidence="2 3">
    <name type="scientific">Ladona fulva</name>
    <name type="common">Scarce chaser dragonfly</name>
    <name type="synonym">Libellula fulva</name>
    <dbReference type="NCBI Taxonomy" id="123851"/>
    <lineage>
        <taxon>Eukaryota</taxon>
        <taxon>Metazoa</taxon>
        <taxon>Ecdysozoa</taxon>
        <taxon>Arthropoda</taxon>
        <taxon>Hexapoda</taxon>
        <taxon>Insecta</taxon>
        <taxon>Pterygota</taxon>
        <taxon>Palaeoptera</taxon>
        <taxon>Odonata</taxon>
        <taxon>Epiprocta</taxon>
        <taxon>Anisoptera</taxon>
        <taxon>Libelluloidea</taxon>
        <taxon>Libellulidae</taxon>
        <taxon>Ladona</taxon>
    </lineage>
</organism>
<feature type="compositionally biased region" description="Basic and acidic residues" evidence="1">
    <location>
        <begin position="327"/>
        <end position="338"/>
    </location>
</feature>
<feature type="compositionally biased region" description="Acidic residues" evidence="1">
    <location>
        <begin position="413"/>
        <end position="422"/>
    </location>
</feature>
<dbReference type="AlphaFoldDB" id="A0A8K0P9G9"/>
<proteinExistence type="predicted"/>
<feature type="region of interest" description="Disordered" evidence="1">
    <location>
        <begin position="219"/>
        <end position="352"/>
    </location>
</feature>
<feature type="compositionally biased region" description="Acidic residues" evidence="1">
    <location>
        <begin position="219"/>
        <end position="228"/>
    </location>
</feature>
<protein>
    <submittedName>
        <fullName evidence="2">Uncharacterized protein</fullName>
    </submittedName>
</protein>
<gene>
    <name evidence="2" type="ORF">J437_LFUL016735</name>
</gene>
<feature type="region of interest" description="Disordered" evidence="1">
    <location>
        <begin position="401"/>
        <end position="422"/>
    </location>
</feature>
<comment type="caution">
    <text evidence="2">The sequence shown here is derived from an EMBL/GenBank/DDBJ whole genome shotgun (WGS) entry which is preliminary data.</text>
</comment>
<sequence length="422" mass="47883">MALSPLLIPLFHKLSLPSLPLQVAAFAVRQTPLKITEKECRRTWRLHSSDNTTRKERSFGDKRSKKIKMDYSNNKITELNDDGVNYNPWQRKNRLTTQFSYEETDESLQIRRSWEGVGNTNASYEFSDEDHRSLLNLQRLSVEKRRTPFPDFQFELLYNDADTDGSGCELNIATGARKRLTSRGDSLEDNWLFQKRDLKQRPSDTIDFSLALSKNYETAEELTDTEVDDLPRDKTDKSESSEEDEWNKVRRVERPSVHTSSSASVDSESISSDSPAENNDSPENDLDDEVPILEDNNSMNESPDPGESRVQDAVGYGVNDSEDEECASEKCGDERDGSDSSPPLVRRKDLEEFHRRLMKNNGADSMSDDDSLKNEVLKHAGERASTSRPVNPLLPMLLARRTPSSCGTRSCDSDDSSSDDFE</sequence>
<keyword evidence="3" id="KW-1185">Reference proteome</keyword>
<accession>A0A8K0P9G9</accession>
<evidence type="ECO:0000256" key="1">
    <source>
        <dbReference type="SAM" id="MobiDB-lite"/>
    </source>
</evidence>
<dbReference type="OrthoDB" id="10665070at2759"/>
<dbReference type="EMBL" id="KZ309091">
    <property type="protein sequence ID" value="KAG8236883.1"/>
    <property type="molecule type" value="Genomic_DNA"/>
</dbReference>
<dbReference type="Proteomes" id="UP000792457">
    <property type="component" value="Unassembled WGS sequence"/>
</dbReference>
<evidence type="ECO:0000313" key="3">
    <source>
        <dbReference type="Proteomes" id="UP000792457"/>
    </source>
</evidence>